<dbReference type="InterPro" id="IPR041581">
    <property type="entry name" value="Glyoxalase_6"/>
</dbReference>
<dbReference type="AlphaFoldDB" id="A0AAW8DEE4"/>
<comment type="caution">
    <text evidence="2">The sequence shown here is derived from an EMBL/GenBank/DDBJ whole genome shotgun (WGS) entry which is preliminary data.</text>
</comment>
<dbReference type="RefSeq" id="WP_059389973.1">
    <property type="nucleotide sequence ID" value="NZ_JAUSRG010000002.1"/>
</dbReference>
<evidence type="ECO:0000313" key="3">
    <source>
        <dbReference type="EMBL" id="MDQ0179066.1"/>
    </source>
</evidence>
<reference evidence="2 4" key="1">
    <citation type="submission" date="2023-07" db="EMBL/GenBank/DDBJ databases">
        <title>Sorghum-associated microbial communities from plants grown in Nebraska, USA.</title>
        <authorList>
            <person name="Schachtman D."/>
        </authorList>
    </citation>
    <scope>NUCLEOTIDE SEQUENCE</scope>
    <source>
        <strain evidence="2">DS1006</strain>
        <strain evidence="3 4">DS1016</strain>
    </source>
</reference>
<evidence type="ECO:0000313" key="5">
    <source>
        <dbReference type="Proteomes" id="UP001242995"/>
    </source>
</evidence>
<evidence type="ECO:0000313" key="2">
    <source>
        <dbReference type="EMBL" id="MDP9904281.1"/>
    </source>
</evidence>
<dbReference type="InterPro" id="IPR037523">
    <property type="entry name" value="VOC_core"/>
</dbReference>
<evidence type="ECO:0000259" key="1">
    <source>
        <dbReference type="PROSITE" id="PS51819"/>
    </source>
</evidence>
<organism evidence="2 5">
    <name type="scientific">Arthrobacter bambusae</name>
    <dbReference type="NCBI Taxonomy" id="1338426"/>
    <lineage>
        <taxon>Bacteria</taxon>
        <taxon>Bacillati</taxon>
        <taxon>Actinomycetota</taxon>
        <taxon>Actinomycetes</taxon>
        <taxon>Micrococcales</taxon>
        <taxon>Micrococcaceae</taxon>
        <taxon>Arthrobacter</taxon>
    </lineage>
</organism>
<dbReference type="InterPro" id="IPR052164">
    <property type="entry name" value="Anthracycline_SecMetBiosynth"/>
</dbReference>
<protein>
    <submittedName>
        <fullName evidence="2">Enzyme related to lactoylglutathione lyase</fullName>
    </submittedName>
</protein>
<feature type="domain" description="VOC" evidence="1">
    <location>
        <begin position="4"/>
        <end position="111"/>
    </location>
</feature>
<evidence type="ECO:0000313" key="4">
    <source>
        <dbReference type="Proteomes" id="UP001230951"/>
    </source>
</evidence>
<dbReference type="CDD" id="cd07247">
    <property type="entry name" value="SgaA_N_like"/>
    <property type="match status" value="1"/>
</dbReference>
<accession>A0AAW8DEE4</accession>
<dbReference type="GO" id="GO:0016829">
    <property type="term" value="F:lyase activity"/>
    <property type="evidence" value="ECO:0007669"/>
    <property type="project" value="UniProtKB-KW"/>
</dbReference>
<gene>
    <name evidence="2" type="ORF">J2S90_001227</name>
    <name evidence="3" type="ORF">J2S93_000473</name>
</gene>
<dbReference type="PANTHER" id="PTHR33993:SF14">
    <property type="entry name" value="GB|AAF24581.1"/>
    <property type="match status" value="1"/>
</dbReference>
<dbReference type="EMBL" id="JAUSTF010000001">
    <property type="protein sequence ID" value="MDQ0179066.1"/>
    <property type="molecule type" value="Genomic_DNA"/>
</dbReference>
<dbReference type="Pfam" id="PF18029">
    <property type="entry name" value="Glyoxalase_6"/>
    <property type="match status" value="1"/>
</dbReference>
<dbReference type="Proteomes" id="UP001230951">
    <property type="component" value="Unassembled WGS sequence"/>
</dbReference>
<proteinExistence type="predicted"/>
<dbReference type="PANTHER" id="PTHR33993">
    <property type="entry name" value="GLYOXALASE-RELATED"/>
    <property type="match status" value="1"/>
</dbReference>
<keyword evidence="2" id="KW-0456">Lyase</keyword>
<keyword evidence="4" id="KW-1185">Reference proteome</keyword>
<dbReference type="Proteomes" id="UP001242995">
    <property type="component" value="Unassembled WGS sequence"/>
</dbReference>
<dbReference type="PROSITE" id="PS51819">
    <property type="entry name" value="VOC"/>
    <property type="match status" value="1"/>
</dbReference>
<dbReference type="InterPro" id="IPR029068">
    <property type="entry name" value="Glyas_Bleomycin-R_OHBP_Dase"/>
</dbReference>
<name>A0AAW8DEE4_9MICC</name>
<dbReference type="SUPFAM" id="SSF54593">
    <property type="entry name" value="Glyoxalase/Bleomycin resistance protein/Dihydroxybiphenyl dioxygenase"/>
    <property type="match status" value="1"/>
</dbReference>
<dbReference type="EMBL" id="JAUSRG010000002">
    <property type="protein sequence ID" value="MDP9904281.1"/>
    <property type="molecule type" value="Genomic_DNA"/>
</dbReference>
<dbReference type="Gene3D" id="3.10.180.10">
    <property type="entry name" value="2,3-Dihydroxybiphenyl 1,2-Dioxygenase, domain 1"/>
    <property type="match status" value="1"/>
</dbReference>
<sequence length="115" mass="12478">MASIVNYFEVGSPDPEGTQAFYGSLFDWSFGESSPASYQMVNGDKGGLWDTTSLEGTSWAIFYVQVDDVKAAIARAESLGASVAIPFVDNGAIEFAHLLDPHGNRFGVWRPKQPN</sequence>